<name>A0A9D2Q978_9FIRM</name>
<evidence type="ECO:0000313" key="1">
    <source>
        <dbReference type="EMBL" id="HJC73215.1"/>
    </source>
</evidence>
<dbReference type="Pfam" id="PF06854">
    <property type="entry name" value="Phage_Gp15"/>
    <property type="match status" value="1"/>
</dbReference>
<dbReference type="EMBL" id="DWWA01000053">
    <property type="protein sequence ID" value="HJC73215.1"/>
    <property type="molecule type" value="Genomic_DNA"/>
</dbReference>
<proteinExistence type="predicted"/>
<accession>A0A9D2Q978</accession>
<organism evidence="1 2">
    <name type="scientific">Candidatus Ruthenibacterium merdavium</name>
    <dbReference type="NCBI Taxonomy" id="2838752"/>
    <lineage>
        <taxon>Bacteria</taxon>
        <taxon>Bacillati</taxon>
        <taxon>Bacillota</taxon>
        <taxon>Clostridia</taxon>
        <taxon>Eubacteriales</taxon>
        <taxon>Oscillospiraceae</taxon>
        <taxon>Ruthenibacterium</taxon>
    </lineage>
</organism>
<dbReference type="InterPro" id="IPR009660">
    <property type="entry name" value="Phage_A500_Gp15"/>
</dbReference>
<reference evidence="1" key="1">
    <citation type="journal article" date="2021" name="PeerJ">
        <title>Extensive microbial diversity within the chicken gut microbiome revealed by metagenomics and culture.</title>
        <authorList>
            <person name="Gilroy R."/>
            <person name="Ravi A."/>
            <person name="Getino M."/>
            <person name="Pursley I."/>
            <person name="Horton D.L."/>
            <person name="Alikhan N.F."/>
            <person name="Baker D."/>
            <person name="Gharbi K."/>
            <person name="Hall N."/>
            <person name="Watson M."/>
            <person name="Adriaenssens E.M."/>
            <person name="Foster-Nyarko E."/>
            <person name="Jarju S."/>
            <person name="Secka A."/>
            <person name="Antonio M."/>
            <person name="Oren A."/>
            <person name="Chaudhuri R.R."/>
            <person name="La Ragione R."/>
            <person name="Hildebrand F."/>
            <person name="Pallen M.J."/>
        </authorList>
    </citation>
    <scope>NUCLEOTIDE SEQUENCE</scope>
    <source>
        <strain evidence="1">5933</strain>
    </source>
</reference>
<dbReference type="Proteomes" id="UP000823918">
    <property type="component" value="Unassembled WGS sequence"/>
</dbReference>
<comment type="caution">
    <text evidence="1">The sequence shown here is derived from an EMBL/GenBank/DDBJ whole genome shotgun (WGS) entry which is preliminary data.</text>
</comment>
<protein>
    <submittedName>
        <fullName evidence="1">Bacteriophage Gp15 family protein</fullName>
    </submittedName>
</protein>
<sequence length="202" mass="23740">MNPLVDDFPRELCGVPIDTDYRRMVQFELLLREESVPEADKIQLALSLLYKQSVPDPVRAWDRLLWYYSCGQSSEQAQGDGKAAPPRLYDFETDAQRIYTAFLQCYRIDLQKEPLHWWKFHALLLYLPDTCVMGKAMYYRGLDVSTLKGAERKHAMRMKALFTLDKPKATTQAQRDREFLARIEKRRRYLEAQLAKQKRGEA</sequence>
<evidence type="ECO:0000313" key="2">
    <source>
        <dbReference type="Proteomes" id="UP000823918"/>
    </source>
</evidence>
<gene>
    <name evidence="1" type="ORF">H9698_10560</name>
</gene>
<reference evidence="1" key="2">
    <citation type="submission" date="2021-04" db="EMBL/GenBank/DDBJ databases">
        <authorList>
            <person name="Gilroy R."/>
        </authorList>
    </citation>
    <scope>NUCLEOTIDE SEQUENCE</scope>
    <source>
        <strain evidence="1">5933</strain>
    </source>
</reference>
<dbReference type="AlphaFoldDB" id="A0A9D2Q978"/>